<dbReference type="NCBIfam" id="NF047751">
    <property type="entry name" value="HepT_toxin"/>
    <property type="match status" value="1"/>
</dbReference>
<sequence length="149" mass="17082">MYFIDRKKITETLTYMERLLDGYERNEKWNADIIHELALEKLVQNVIESIIDVGNSMIDGFIMRDPGSYEDILDILLDEKVISQEMHAPLVKVIGLRKMLVRDFVKVDTDLVISIMNEGMEALKQFAPAVRAYLENELGAVSAFMPEGQ</sequence>
<keyword evidence="3" id="KW-0378">Hydrolase</keyword>
<reference evidence="6" key="1">
    <citation type="journal article" date="2019" name="Int. J. Syst. Evol. Microbiol.">
        <title>The Global Catalogue of Microorganisms (GCM) 10K type strain sequencing project: providing services to taxonomists for standard genome sequencing and annotation.</title>
        <authorList>
            <consortium name="The Broad Institute Genomics Platform"/>
            <consortium name="The Broad Institute Genome Sequencing Center for Infectious Disease"/>
            <person name="Wu L."/>
            <person name="Ma J."/>
        </authorList>
    </citation>
    <scope>NUCLEOTIDE SEQUENCE [LARGE SCALE GENOMIC DNA]</scope>
    <source>
        <strain evidence="6">CCUG 59778</strain>
    </source>
</reference>
<dbReference type="PANTHER" id="PTHR33397:SF5">
    <property type="entry name" value="RNASE YUTE-RELATED"/>
    <property type="match status" value="1"/>
</dbReference>
<keyword evidence="6" id="KW-1185">Reference proteome</keyword>
<keyword evidence="2" id="KW-0540">Nuclease</keyword>
<dbReference type="InterPro" id="IPR052379">
    <property type="entry name" value="Type_VII_TA_RNase"/>
</dbReference>
<dbReference type="Pfam" id="PF01934">
    <property type="entry name" value="HepT-like"/>
    <property type="match status" value="1"/>
</dbReference>
<accession>A0ABV8X7H7</accession>
<organism evidence="5 6">
    <name type="scientific">Chungangia koreensis</name>
    <dbReference type="NCBI Taxonomy" id="752657"/>
    <lineage>
        <taxon>Bacteria</taxon>
        <taxon>Bacillati</taxon>
        <taxon>Bacillota</taxon>
        <taxon>Bacilli</taxon>
        <taxon>Lactobacillales</taxon>
        <taxon>Chungangia</taxon>
    </lineage>
</organism>
<evidence type="ECO:0000313" key="5">
    <source>
        <dbReference type="EMBL" id="MFC4411375.1"/>
    </source>
</evidence>
<dbReference type="Gene3D" id="1.20.120.580">
    <property type="entry name" value="bsu32300-like"/>
    <property type="match status" value="1"/>
</dbReference>
<evidence type="ECO:0000256" key="3">
    <source>
        <dbReference type="ARBA" id="ARBA00022801"/>
    </source>
</evidence>
<comment type="similarity">
    <text evidence="4">Belongs to the HepT RNase toxin family.</text>
</comment>
<dbReference type="Proteomes" id="UP001595817">
    <property type="component" value="Unassembled WGS sequence"/>
</dbReference>
<gene>
    <name evidence="5" type="ORF">ACFOZY_13180</name>
</gene>
<evidence type="ECO:0000256" key="2">
    <source>
        <dbReference type="ARBA" id="ARBA00022722"/>
    </source>
</evidence>
<dbReference type="EMBL" id="JBHSEC010000020">
    <property type="protein sequence ID" value="MFC4411375.1"/>
    <property type="molecule type" value="Genomic_DNA"/>
</dbReference>
<evidence type="ECO:0000256" key="4">
    <source>
        <dbReference type="ARBA" id="ARBA00024207"/>
    </source>
</evidence>
<comment type="caution">
    <text evidence="5">The sequence shown here is derived from an EMBL/GenBank/DDBJ whole genome shotgun (WGS) entry which is preliminary data.</text>
</comment>
<dbReference type="PANTHER" id="PTHR33397">
    <property type="entry name" value="UPF0331 PROTEIN YUTE"/>
    <property type="match status" value="1"/>
</dbReference>
<protein>
    <submittedName>
        <fullName evidence="5">DUF86 domain-containing protein</fullName>
    </submittedName>
</protein>
<dbReference type="InterPro" id="IPR008201">
    <property type="entry name" value="HepT-like"/>
</dbReference>
<evidence type="ECO:0000313" key="6">
    <source>
        <dbReference type="Proteomes" id="UP001595817"/>
    </source>
</evidence>
<name>A0ABV8X7H7_9LACT</name>
<dbReference type="InterPro" id="IPR037038">
    <property type="entry name" value="HepT-like_sf"/>
</dbReference>
<proteinExistence type="inferred from homology"/>
<dbReference type="RefSeq" id="WP_378156267.1">
    <property type="nucleotide sequence ID" value="NZ_JBHSEC010000020.1"/>
</dbReference>
<keyword evidence="1" id="KW-1277">Toxin-antitoxin system</keyword>
<evidence type="ECO:0000256" key="1">
    <source>
        <dbReference type="ARBA" id="ARBA00022649"/>
    </source>
</evidence>